<dbReference type="Gene3D" id="3.10.20.770">
    <property type="match status" value="1"/>
</dbReference>
<dbReference type="PROSITE" id="PS51547">
    <property type="entry name" value="C2_PI3K"/>
    <property type="match status" value="1"/>
</dbReference>
<dbReference type="GO" id="GO:0048015">
    <property type="term" value="P:phosphatidylinositol-mediated signaling"/>
    <property type="evidence" value="ECO:0000318"/>
    <property type="project" value="GO_Central"/>
</dbReference>
<evidence type="ECO:0000313" key="11">
    <source>
        <dbReference type="EMBL" id="EAY14583.1"/>
    </source>
</evidence>
<dbReference type="Gene3D" id="2.60.40.150">
    <property type="entry name" value="C2 domain"/>
    <property type="match status" value="1"/>
</dbReference>
<dbReference type="CDD" id="cd00891">
    <property type="entry name" value="PI3Kc"/>
    <property type="match status" value="1"/>
</dbReference>
<dbReference type="Proteomes" id="UP000001542">
    <property type="component" value="Unassembled WGS sequence"/>
</dbReference>
<dbReference type="GO" id="GO:0036092">
    <property type="term" value="P:phosphatidylinositol-3-phosphate biosynthetic process"/>
    <property type="evidence" value="ECO:0000318"/>
    <property type="project" value="GO_Central"/>
</dbReference>
<dbReference type="SUPFAM" id="SSF56112">
    <property type="entry name" value="Protein kinase-like (PK-like)"/>
    <property type="match status" value="1"/>
</dbReference>
<dbReference type="FunFam" id="1.10.1070.11:FF:000059">
    <property type="entry name" value="Phosphatidylinositol 3-and 4-kinase family protein"/>
    <property type="match status" value="1"/>
</dbReference>
<name>A2DYA6_TRIV3</name>
<protein>
    <recommendedName>
        <fullName evidence="1">phosphatidylinositol 3-kinase</fullName>
        <ecNumber evidence="1">2.7.1.137</ecNumber>
    </recommendedName>
</protein>
<dbReference type="InterPro" id="IPR002420">
    <property type="entry name" value="PI3K-type_C2_dom"/>
</dbReference>
<keyword evidence="3" id="KW-0547">Nucleotide-binding</keyword>
<dbReference type="InterPro" id="IPR035892">
    <property type="entry name" value="C2_domain_sf"/>
</dbReference>
<dbReference type="InterPro" id="IPR029071">
    <property type="entry name" value="Ubiquitin-like_domsf"/>
</dbReference>
<accession>A2DYA6</accession>
<dbReference type="PANTHER" id="PTHR10048">
    <property type="entry name" value="PHOSPHATIDYLINOSITOL KINASE"/>
    <property type="match status" value="1"/>
</dbReference>
<dbReference type="InterPro" id="IPR018936">
    <property type="entry name" value="PI3/4_kinase_CS"/>
</dbReference>
<evidence type="ECO:0000256" key="2">
    <source>
        <dbReference type="ARBA" id="ARBA00022679"/>
    </source>
</evidence>
<dbReference type="STRING" id="5722.A2DYA6"/>
<dbReference type="InterPro" id="IPR042236">
    <property type="entry name" value="PI3K_accessory_sf"/>
</dbReference>
<dbReference type="RefSeq" id="XP_001326806.1">
    <property type="nucleotide sequence ID" value="XM_001326771.1"/>
</dbReference>
<dbReference type="Gene3D" id="3.30.1010.10">
    <property type="entry name" value="Phosphatidylinositol 3-kinase Catalytic Subunit, Chain A, domain 4"/>
    <property type="match status" value="1"/>
</dbReference>
<dbReference type="SMART" id="SM00145">
    <property type="entry name" value="PI3Ka"/>
    <property type="match status" value="1"/>
</dbReference>
<dbReference type="Gene3D" id="1.25.40.70">
    <property type="entry name" value="Phosphatidylinositol 3-kinase, accessory domain (PIK)"/>
    <property type="match status" value="1"/>
</dbReference>
<dbReference type="SMART" id="SM00146">
    <property type="entry name" value="PI3Kc"/>
    <property type="match status" value="1"/>
</dbReference>
<reference evidence="11" key="1">
    <citation type="submission" date="2006-10" db="EMBL/GenBank/DDBJ databases">
        <authorList>
            <person name="Amadeo P."/>
            <person name="Zhao Q."/>
            <person name="Wortman J."/>
            <person name="Fraser-Liggett C."/>
            <person name="Carlton J."/>
        </authorList>
    </citation>
    <scope>NUCLEOTIDE SEQUENCE</scope>
    <source>
        <strain evidence="11">G3</strain>
    </source>
</reference>
<feature type="domain" description="PI3K-RBD" evidence="9">
    <location>
        <begin position="308"/>
        <end position="403"/>
    </location>
</feature>
<dbReference type="InterPro" id="IPR035448">
    <property type="entry name" value="PI3Kc"/>
</dbReference>
<keyword evidence="5" id="KW-0067">ATP-binding</keyword>
<evidence type="ECO:0000256" key="6">
    <source>
        <dbReference type="PROSITE-ProRule" id="PRU00880"/>
    </source>
</evidence>
<evidence type="ECO:0000256" key="3">
    <source>
        <dbReference type="ARBA" id="ARBA00022741"/>
    </source>
</evidence>
<gene>
    <name evidence="11" type="ORF">TVAG_393100</name>
</gene>
<dbReference type="GO" id="GO:0035005">
    <property type="term" value="F:1-phosphatidylinositol-4-phosphate 3-kinase activity"/>
    <property type="evidence" value="ECO:0000318"/>
    <property type="project" value="GO_Central"/>
</dbReference>
<evidence type="ECO:0000313" key="12">
    <source>
        <dbReference type="Proteomes" id="UP000001542"/>
    </source>
</evidence>
<evidence type="ECO:0000259" key="8">
    <source>
        <dbReference type="PROSITE" id="PS51545"/>
    </source>
</evidence>
<dbReference type="OrthoDB" id="67688at2759"/>
<dbReference type="FunFam" id="3.30.1010.10:FF:000008">
    <property type="entry name" value="Phosphatidylinositol 4,5-bisphosphate 3-kinase catalytic subunit gamma"/>
    <property type="match status" value="1"/>
</dbReference>
<dbReference type="SMR" id="A2DYA6"/>
<evidence type="ECO:0000259" key="9">
    <source>
        <dbReference type="PROSITE" id="PS51546"/>
    </source>
</evidence>
<sequence>MTSEEYPNDVVLLRGEYHHYLDLVIDKKTTYSFPIFPTLTGENIIQLINDEGITNFVICNTESDNLQKCIVFSTDQEIFKSNFDLNSFSKALVSEIVTPNRYVATKCQRMTLNVYEISEFQNKQSINESIPTIFNSFAKSKTRKINVKIPTSAIIEVSINIKWTLKKIHKHIYSVIEDIFGEGNIPQPTRFRFIVIGSPTFPSYDLPFEFSPEMIGALWEQIEDPHGLYFDFVFVELDNSVMKSFQQYASELDLSLPALTPDTLSLYSSLSDVRFGVETSRITRLSINPLLSRMRLSETDPPLHTCNLQFVFIRAELRVGVNSSITGASFRVEREKTADDAILVLLKKMNHHHMVNIEQDPSNFAFVLQGTDEIIAGHIPMDHFISVRQFLLSGQPVMNVLLYTRDSLIASVYQNELSHQPLEEPSKSEFSTDFAVVGIPKRTFGYMPCTPHILSYARFGIFLSSLYNLPITQRLQISCSIIHGKSDLVTPVTFIQASGYRTQLINRYVEFQININSIPRSALLSITIENPDEKPDKPERYIASMNYTIFSHDGWVRSTPIVHKMWRTRAKDYLLPTRQTSENNTVVIHFRFTRFRNPLMFIFPQQQSLNQKAPHLLKHEDQFRLKELEAYDPLMELTDDDRKLIWLNRNRFVDNPKMLPLVLQSVDYTNTTQINEIPYVLAMWKPLDPTGALTLLDAKFADENVRKYAVDLLDQLNDSELLLYILQLTQALKYEVYEDSALVRFLIRRGLNEPKFVGHHLFWLLMSEAHISAIRERFSAVVVNFIYGIGHYRDELITGFKFTKMLVELNHELCKQSYSEATVTLRNKLKSVVIPPEFHLPVDPRLVVDRFIIEECKVMNSKKKPFWLTFHNAAPFSTEPIQTMFKVGDDLRQDHLTLQVMKVMDYIWRQNNLDLRMSNYSVLPTGLNQGFIEVVPNSVTEQKLQQEKGKMGSFDENTFIDYLKLMNTTEQTLQMAKENFMLSSAGYAVATCILGVADRHPGNIMLQQDGHFFHIDFGHFLGNFKKKLGYKRENAPFHFLPACVVVLDGQNGKLYKEFEQTSIKAYNVMREKANLIMSLMLLMLGTGIPELQKPSDLQYMKDMLHLNVNEREDADIFKNLIKISTESTKTAVNNWIHNLVCK</sequence>
<dbReference type="KEGG" id="tva:4772575"/>
<dbReference type="InterPro" id="IPR001263">
    <property type="entry name" value="PI3K_accessory_dom"/>
</dbReference>
<dbReference type="GO" id="GO:0016303">
    <property type="term" value="F:1-phosphatidylinositol-3-kinase activity"/>
    <property type="evidence" value="ECO:0000318"/>
    <property type="project" value="GO_Central"/>
</dbReference>
<dbReference type="InterPro" id="IPR016024">
    <property type="entry name" value="ARM-type_fold"/>
</dbReference>
<feature type="domain" description="PI3K/PI4K catalytic" evidence="7">
    <location>
        <begin position="852"/>
        <end position="1129"/>
    </location>
</feature>
<dbReference type="eggNOG" id="KOG0904">
    <property type="taxonomic scope" value="Eukaryota"/>
</dbReference>
<evidence type="ECO:0000259" key="10">
    <source>
        <dbReference type="PROSITE" id="PS51547"/>
    </source>
</evidence>
<dbReference type="PROSITE" id="PS00915">
    <property type="entry name" value="PI3_4_KINASE_1"/>
    <property type="match status" value="1"/>
</dbReference>
<feature type="domain" description="C2 PI3K-type" evidence="10">
    <location>
        <begin position="455"/>
        <end position="604"/>
    </location>
</feature>
<dbReference type="PROSITE" id="PS51545">
    <property type="entry name" value="PIK_HELICAL"/>
    <property type="match status" value="1"/>
</dbReference>
<dbReference type="InterPro" id="IPR011009">
    <property type="entry name" value="Kinase-like_dom_sf"/>
</dbReference>
<dbReference type="FunFam" id="1.25.40.70:FF:000030">
    <property type="entry name" value="Phosphatidylinositol 3-and 4-kinase family protein"/>
    <property type="match status" value="1"/>
</dbReference>
<dbReference type="SUPFAM" id="SSF54236">
    <property type="entry name" value="Ubiquitin-like"/>
    <property type="match status" value="1"/>
</dbReference>
<evidence type="ECO:0000259" key="7">
    <source>
        <dbReference type="PROSITE" id="PS50290"/>
    </source>
</evidence>
<dbReference type="InterPro" id="IPR036940">
    <property type="entry name" value="PI3/4_kinase_cat_sf"/>
</dbReference>
<dbReference type="GO" id="GO:0040012">
    <property type="term" value="P:regulation of locomotion"/>
    <property type="evidence" value="ECO:0007669"/>
    <property type="project" value="UniProtKB-ARBA"/>
</dbReference>
<dbReference type="GO" id="GO:0005886">
    <property type="term" value="C:plasma membrane"/>
    <property type="evidence" value="ECO:0000318"/>
    <property type="project" value="GO_Central"/>
</dbReference>
<dbReference type="VEuPathDB" id="TrichDB:TVAGG3_0281620"/>
<dbReference type="GO" id="GO:0005524">
    <property type="term" value="F:ATP binding"/>
    <property type="evidence" value="ECO:0007669"/>
    <property type="project" value="UniProtKB-KW"/>
</dbReference>
<dbReference type="EC" id="2.7.1.137" evidence="1"/>
<dbReference type="SUPFAM" id="SSF48371">
    <property type="entry name" value="ARM repeat"/>
    <property type="match status" value="1"/>
</dbReference>
<comment type="similarity">
    <text evidence="6">Belongs to the PI3/PI4-kinase family.</text>
</comment>
<organism evidence="11 12">
    <name type="scientific">Trichomonas vaginalis (strain ATCC PRA-98 / G3)</name>
    <dbReference type="NCBI Taxonomy" id="412133"/>
    <lineage>
        <taxon>Eukaryota</taxon>
        <taxon>Metamonada</taxon>
        <taxon>Parabasalia</taxon>
        <taxon>Trichomonadida</taxon>
        <taxon>Trichomonadidae</taxon>
        <taxon>Trichomonas</taxon>
    </lineage>
</organism>
<dbReference type="PROSITE" id="PS51546">
    <property type="entry name" value="PI3K_RBD"/>
    <property type="match status" value="1"/>
</dbReference>
<evidence type="ECO:0000256" key="1">
    <source>
        <dbReference type="ARBA" id="ARBA00012073"/>
    </source>
</evidence>
<dbReference type="PANTHER" id="PTHR10048:SF14">
    <property type="entry name" value="LD28067P"/>
    <property type="match status" value="1"/>
</dbReference>
<dbReference type="Pfam" id="PF00613">
    <property type="entry name" value="PI3Ka"/>
    <property type="match status" value="1"/>
</dbReference>
<keyword evidence="2" id="KW-0808">Transferase</keyword>
<keyword evidence="12" id="KW-1185">Reference proteome</keyword>
<feature type="domain" description="PIK helical" evidence="8">
    <location>
        <begin position="611"/>
        <end position="788"/>
    </location>
</feature>
<dbReference type="GO" id="GO:0005737">
    <property type="term" value="C:cytoplasm"/>
    <property type="evidence" value="ECO:0000318"/>
    <property type="project" value="GO_Central"/>
</dbReference>
<dbReference type="InterPro" id="IPR000341">
    <property type="entry name" value="PI3K_Ras-bd_dom"/>
</dbReference>
<dbReference type="EMBL" id="DS113268">
    <property type="protein sequence ID" value="EAY14583.1"/>
    <property type="molecule type" value="Genomic_DNA"/>
</dbReference>
<keyword evidence="4" id="KW-0418">Kinase</keyword>
<dbReference type="PROSITE" id="PS50290">
    <property type="entry name" value="PI3_4_KINASE_3"/>
    <property type="match status" value="1"/>
</dbReference>
<dbReference type="GO" id="GO:0043491">
    <property type="term" value="P:phosphatidylinositol 3-kinase/protein kinase B signal transduction"/>
    <property type="evidence" value="ECO:0000318"/>
    <property type="project" value="GO_Central"/>
</dbReference>
<dbReference type="Pfam" id="PF00454">
    <property type="entry name" value="PI3_PI4_kinase"/>
    <property type="match status" value="1"/>
</dbReference>
<reference evidence="11" key="2">
    <citation type="journal article" date="2007" name="Science">
        <title>Draft genome sequence of the sexually transmitted pathogen Trichomonas vaginalis.</title>
        <authorList>
            <person name="Carlton J.M."/>
            <person name="Hirt R.P."/>
            <person name="Silva J.C."/>
            <person name="Delcher A.L."/>
            <person name="Schatz M."/>
            <person name="Zhao Q."/>
            <person name="Wortman J.R."/>
            <person name="Bidwell S.L."/>
            <person name="Alsmark U.C.M."/>
            <person name="Besteiro S."/>
            <person name="Sicheritz-Ponten T."/>
            <person name="Noel C.J."/>
            <person name="Dacks J.B."/>
            <person name="Foster P.G."/>
            <person name="Simillion C."/>
            <person name="Van de Peer Y."/>
            <person name="Miranda-Saavedra D."/>
            <person name="Barton G.J."/>
            <person name="Westrop G.D."/>
            <person name="Mueller S."/>
            <person name="Dessi D."/>
            <person name="Fiori P.L."/>
            <person name="Ren Q."/>
            <person name="Paulsen I."/>
            <person name="Zhang H."/>
            <person name="Bastida-Corcuera F.D."/>
            <person name="Simoes-Barbosa A."/>
            <person name="Brown M.T."/>
            <person name="Hayes R.D."/>
            <person name="Mukherjee M."/>
            <person name="Okumura C.Y."/>
            <person name="Schneider R."/>
            <person name="Smith A.J."/>
            <person name="Vanacova S."/>
            <person name="Villalvazo M."/>
            <person name="Haas B.J."/>
            <person name="Pertea M."/>
            <person name="Feldblyum T.V."/>
            <person name="Utterback T.R."/>
            <person name="Shu C.L."/>
            <person name="Osoegawa K."/>
            <person name="de Jong P.J."/>
            <person name="Hrdy I."/>
            <person name="Horvathova L."/>
            <person name="Zubacova Z."/>
            <person name="Dolezal P."/>
            <person name="Malik S.B."/>
            <person name="Logsdon J.M. Jr."/>
            <person name="Henze K."/>
            <person name="Gupta A."/>
            <person name="Wang C.C."/>
            <person name="Dunne R.L."/>
            <person name="Upcroft J.A."/>
            <person name="Upcroft P."/>
            <person name="White O."/>
            <person name="Salzberg S.L."/>
            <person name="Tang P."/>
            <person name="Chiu C.-H."/>
            <person name="Lee Y.-S."/>
            <person name="Embley T.M."/>
            <person name="Coombs G.H."/>
            <person name="Mottram J.C."/>
            <person name="Tachezy J."/>
            <person name="Fraser-Liggett C.M."/>
            <person name="Johnson P.J."/>
        </authorList>
    </citation>
    <scope>NUCLEOTIDE SEQUENCE [LARGE SCALE GENOMIC DNA]</scope>
    <source>
        <strain evidence="11">G3</strain>
    </source>
</reference>
<proteinExistence type="inferred from homology"/>
<evidence type="ECO:0000256" key="4">
    <source>
        <dbReference type="ARBA" id="ARBA00022777"/>
    </source>
</evidence>
<dbReference type="Pfam" id="PF00792">
    <property type="entry name" value="PI3K_C2"/>
    <property type="match status" value="1"/>
</dbReference>
<dbReference type="SUPFAM" id="SSF49562">
    <property type="entry name" value="C2 domain (Calcium/lipid-binding domain, CaLB)"/>
    <property type="match status" value="1"/>
</dbReference>
<dbReference type="InterPro" id="IPR000403">
    <property type="entry name" value="PI3/4_kinase_cat_dom"/>
</dbReference>
<dbReference type="InParanoid" id="A2DYA6"/>
<dbReference type="VEuPathDB" id="TrichDB:TVAG_393100"/>
<evidence type="ECO:0000256" key="5">
    <source>
        <dbReference type="ARBA" id="ARBA00022840"/>
    </source>
</evidence>
<dbReference type="AlphaFoldDB" id="A2DYA6"/>
<dbReference type="Gene3D" id="1.10.1070.11">
    <property type="entry name" value="Phosphatidylinositol 3-/4-kinase, catalytic domain"/>
    <property type="match status" value="1"/>
</dbReference>
<dbReference type="GO" id="GO:0016477">
    <property type="term" value="P:cell migration"/>
    <property type="evidence" value="ECO:0000318"/>
    <property type="project" value="GO_Central"/>
</dbReference>
<dbReference type="InterPro" id="IPR015433">
    <property type="entry name" value="PI3/4_kinase"/>
</dbReference>